<dbReference type="AlphaFoldDB" id="A0A8W8MPU2"/>
<dbReference type="EnsemblMetazoa" id="G34483.1">
    <property type="protein sequence ID" value="G34483.1:cds"/>
    <property type="gene ID" value="G34483"/>
</dbReference>
<name>A0A8W8MPU2_MAGGI</name>
<organism evidence="2 3">
    <name type="scientific">Magallana gigas</name>
    <name type="common">Pacific oyster</name>
    <name type="synonym">Crassostrea gigas</name>
    <dbReference type="NCBI Taxonomy" id="29159"/>
    <lineage>
        <taxon>Eukaryota</taxon>
        <taxon>Metazoa</taxon>
        <taxon>Spiralia</taxon>
        <taxon>Lophotrochozoa</taxon>
        <taxon>Mollusca</taxon>
        <taxon>Bivalvia</taxon>
        <taxon>Autobranchia</taxon>
        <taxon>Pteriomorphia</taxon>
        <taxon>Ostreida</taxon>
        <taxon>Ostreoidea</taxon>
        <taxon>Ostreidae</taxon>
        <taxon>Magallana</taxon>
    </lineage>
</organism>
<accession>A0A8W8MPU2</accession>
<reference evidence="2" key="1">
    <citation type="submission" date="2022-08" db="UniProtKB">
        <authorList>
            <consortium name="EnsemblMetazoa"/>
        </authorList>
    </citation>
    <scope>IDENTIFICATION</scope>
    <source>
        <strain evidence="2">05x7-T-G4-1.051#20</strain>
    </source>
</reference>
<feature type="region of interest" description="Disordered" evidence="1">
    <location>
        <begin position="151"/>
        <end position="170"/>
    </location>
</feature>
<protein>
    <submittedName>
        <fullName evidence="2">Uncharacterized protein</fullName>
    </submittedName>
</protein>
<feature type="compositionally biased region" description="Basic and acidic residues" evidence="1">
    <location>
        <begin position="159"/>
        <end position="170"/>
    </location>
</feature>
<sequence>MDLDEVKRATGLDKTLKKLIEYMCTGKWYNLKHLEDADVDLLELQIIRNVQDELAVYSDTVLLRDGRLVLPKSLRYRAVAIAHEGHQEIRSKENLGLLIKDPNNPGKFDSVFVDKIRERQAIILAESSKKTAMTLLNSVLGCVFKDEELASSSGLGLRKSGDDKKPPLNK</sequence>
<dbReference type="Proteomes" id="UP000005408">
    <property type="component" value="Unassembled WGS sequence"/>
</dbReference>
<evidence type="ECO:0000256" key="1">
    <source>
        <dbReference type="SAM" id="MobiDB-lite"/>
    </source>
</evidence>
<evidence type="ECO:0000313" key="2">
    <source>
        <dbReference type="EnsemblMetazoa" id="G34483.1:cds"/>
    </source>
</evidence>
<proteinExistence type="predicted"/>
<evidence type="ECO:0000313" key="3">
    <source>
        <dbReference type="Proteomes" id="UP000005408"/>
    </source>
</evidence>
<keyword evidence="3" id="KW-1185">Reference proteome</keyword>